<dbReference type="SMART" id="SM00342">
    <property type="entry name" value="HTH_ARAC"/>
    <property type="match status" value="1"/>
</dbReference>
<evidence type="ECO:0000259" key="6">
    <source>
        <dbReference type="PROSITE" id="PS01124"/>
    </source>
</evidence>
<dbReference type="InterPro" id="IPR018062">
    <property type="entry name" value="HTH_AraC-typ_CS"/>
</dbReference>
<dbReference type="InterPro" id="IPR020449">
    <property type="entry name" value="Tscrpt_reg_AraC-type_HTH"/>
</dbReference>
<dbReference type="PANTHER" id="PTHR43280:SF2">
    <property type="entry name" value="HTH-TYPE TRANSCRIPTIONAL REGULATOR EXSA"/>
    <property type="match status" value="1"/>
</dbReference>
<dbReference type="eggNOG" id="COG0457">
    <property type="taxonomic scope" value="Bacteria"/>
</dbReference>
<keyword evidence="7" id="KW-0808">Transferase</keyword>
<keyword evidence="1" id="KW-0805">Transcription regulation</keyword>
<dbReference type="SMART" id="SM00028">
    <property type="entry name" value="TPR"/>
    <property type="match status" value="5"/>
</dbReference>
<keyword evidence="8" id="KW-1185">Reference proteome</keyword>
<keyword evidence="5" id="KW-1133">Transmembrane helix</keyword>
<gene>
    <name evidence="7" type="ORF">C900_02570</name>
</gene>
<feature type="transmembrane region" description="Helical" evidence="5">
    <location>
        <begin position="131"/>
        <end position="149"/>
    </location>
</feature>
<dbReference type="SUPFAM" id="SSF48452">
    <property type="entry name" value="TPR-like"/>
    <property type="match status" value="2"/>
</dbReference>
<evidence type="ECO:0000313" key="7">
    <source>
        <dbReference type="EMBL" id="ELR71507.1"/>
    </source>
</evidence>
<dbReference type="eggNOG" id="COG5616">
    <property type="taxonomic scope" value="Bacteria"/>
</dbReference>
<feature type="domain" description="HTH araC/xylS-type" evidence="6">
    <location>
        <begin position="9"/>
        <end position="108"/>
    </location>
</feature>
<dbReference type="Pfam" id="PF13181">
    <property type="entry name" value="TPR_8"/>
    <property type="match status" value="1"/>
</dbReference>
<keyword evidence="3" id="KW-0804">Transcription</keyword>
<dbReference type="PRINTS" id="PR00032">
    <property type="entry name" value="HTHARAC"/>
</dbReference>
<dbReference type="STRING" id="1237149.C900_02570"/>
<dbReference type="GO" id="GO:0016301">
    <property type="term" value="F:kinase activity"/>
    <property type="evidence" value="ECO:0007669"/>
    <property type="project" value="UniProtKB-KW"/>
</dbReference>
<sequence length="689" mass="79812">MQSSSPFLQRITELIEENIANEQFGVSELADAMNMSRSNLLRKVQKETSASVSQFIRQVRLNRAMEMLKTDVFTVSEISYKVGFSSTSYFIKCFREQYGYTPGEASQQDVNCAAAENSTIAQPKHNSRYRWIAISAGIILLALAAIFFFNNAKHSPYRPDKSIAVLPFVNNSSDSINVYIINGVMESVLGHLQKIEDLRVVSRTSVEKYRSTTKSIPEITEELNVGYIVEGSGQKVGDEIRLNIQLIDAAGDRHLWAEEYHRNLGDIFDLQVEVAKSIAQRIEVIITPEEEERIRKVPTNDMVAYDYFLKGINELNKDTKEGMFEAIKWLEKAVGQDKNFALAYATIAIAYYYLDAFQIQKKYLSQLNYYADQALLIDTHLGEALIAKSFYYLNIRDYERALPYLEKALEYNPNSALVFNHLSNYYAMYVPNTARYLEYALKGVQLDINSQDSLTASYTYLHISNALIQAGFINEAEHYINKSLIYNPKNIFSDYVKAYILYARDNDIARLKKRLLNTLARDTTRLDVLQEVAKVCYYNQDYELAYEYYSKFLAVKDSLKLDIYPAEYAKIAVVHDKLGMHKKADNYLQLFKDFVDNDKSIYKHISLASYYSYKGDMDRALEEFKRFVKEDDYFYWVLLFQDDPMIENMNGHPEFDRLCALLKEKFWERHERIKQVLREKRLLLPGEAG</sequence>
<evidence type="ECO:0000313" key="8">
    <source>
        <dbReference type="Proteomes" id="UP000011135"/>
    </source>
</evidence>
<dbReference type="GO" id="GO:0043565">
    <property type="term" value="F:sequence-specific DNA binding"/>
    <property type="evidence" value="ECO:0007669"/>
    <property type="project" value="InterPro"/>
</dbReference>
<protein>
    <submittedName>
        <fullName evidence="7">Putative serine/threonine kinase</fullName>
    </submittedName>
</protein>
<feature type="repeat" description="TPR" evidence="4">
    <location>
        <begin position="382"/>
        <end position="415"/>
    </location>
</feature>
<evidence type="ECO:0000256" key="5">
    <source>
        <dbReference type="SAM" id="Phobius"/>
    </source>
</evidence>
<evidence type="ECO:0000256" key="3">
    <source>
        <dbReference type="ARBA" id="ARBA00023163"/>
    </source>
</evidence>
<dbReference type="Gene3D" id="1.10.10.60">
    <property type="entry name" value="Homeodomain-like"/>
    <property type="match status" value="2"/>
</dbReference>
<dbReference type="eggNOG" id="COG4977">
    <property type="taxonomic scope" value="Bacteria"/>
</dbReference>
<dbReference type="GO" id="GO:0003700">
    <property type="term" value="F:DNA-binding transcription factor activity"/>
    <property type="evidence" value="ECO:0007669"/>
    <property type="project" value="InterPro"/>
</dbReference>
<proteinExistence type="predicted"/>
<name>L8JWA1_9BACT</name>
<dbReference type="OrthoDB" id="9779074at2"/>
<evidence type="ECO:0000256" key="1">
    <source>
        <dbReference type="ARBA" id="ARBA00023015"/>
    </source>
</evidence>
<dbReference type="PROSITE" id="PS50005">
    <property type="entry name" value="TPR"/>
    <property type="match status" value="1"/>
</dbReference>
<evidence type="ECO:0000256" key="2">
    <source>
        <dbReference type="ARBA" id="ARBA00023125"/>
    </source>
</evidence>
<dbReference type="AlphaFoldDB" id="L8JWA1"/>
<dbReference type="PROSITE" id="PS00041">
    <property type="entry name" value="HTH_ARAC_FAMILY_1"/>
    <property type="match status" value="1"/>
</dbReference>
<accession>L8JWA1</accession>
<keyword evidence="5" id="KW-0812">Transmembrane</keyword>
<dbReference type="InterPro" id="IPR019734">
    <property type="entry name" value="TPR_rpt"/>
</dbReference>
<keyword evidence="7" id="KW-0418">Kinase</keyword>
<dbReference type="RefSeq" id="WP_009579985.1">
    <property type="nucleotide sequence ID" value="NZ_AMZN01000039.1"/>
</dbReference>
<reference evidence="7 8" key="1">
    <citation type="submission" date="2012-12" db="EMBL/GenBank/DDBJ databases">
        <title>Genome assembly of Fulvivirga imtechensis AK7.</title>
        <authorList>
            <person name="Nupur N."/>
            <person name="Khatri I."/>
            <person name="Kumar R."/>
            <person name="Subramanian S."/>
            <person name="Pinnaka A."/>
        </authorList>
    </citation>
    <scope>NUCLEOTIDE SEQUENCE [LARGE SCALE GENOMIC DNA]</scope>
    <source>
        <strain evidence="7 8">AK7</strain>
    </source>
</reference>
<evidence type="ECO:0000256" key="4">
    <source>
        <dbReference type="PROSITE-ProRule" id="PRU00339"/>
    </source>
</evidence>
<dbReference type="InterPro" id="IPR011990">
    <property type="entry name" value="TPR-like_helical_dom_sf"/>
</dbReference>
<keyword evidence="5" id="KW-0472">Membrane</keyword>
<dbReference type="EMBL" id="AMZN01000039">
    <property type="protein sequence ID" value="ELR71507.1"/>
    <property type="molecule type" value="Genomic_DNA"/>
</dbReference>
<dbReference type="PROSITE" id="PS01124">
    <property type="entry name" value="HTH_ARAC_FAMILY_2"/>
    <property type="match status" value="1"/>
</dbReference>
<dbReference type="SUPFAM" id="SSF46689">
    <property type="entry name" value="Homeodomain-like"/>
    <property type="match status" value="1"/>
</dbReference>
<dbReference type="Gene3D" id="1.25.40.10">
    <property type="entry name" value="Tetratricopeptide repeat domain"/>
    <property type="match status" value="2"/>
</dbReference>
<organism evidence="7 8">
    <name type="scientific">Fulvivirga imtechensis AK7</name>
    <dbReference type="NCBI Taxonomy" id="1237149"/>
    <lineage>
        <taxon>Bacteria</taxon>
        <taxon>Pseudomonadati</taxon>
        <taxon>Bacteroidota</taxon>
        <taxon>Cytophagia</taxon>
        <taxon>Cytophagales</taxon>
        <taxon>Fulvivirgaceae</taxon>
        <taxon>Fulvivirga</taxon>
    </lineage>
</organism>
<keyword evidence="2" id="KW-0238">DNA-binding</keyword>
<dbReference type="PATRIC" id="fig|1237149.3.peg.2437"/>
<dbReference type="Proteomes" id="UP000011135">
    <property type="component" value="Unassembled WGS sequence"/>
</dbReference>
<keyword evidence="4" id="KW-0802">TPR repeat</keyword>
<comment type="caution">
    <text evidence="7">The sequence shown here is derived from an EMBL/GenBank/DDBJ whole genome shotgun (WGS) entry which is preliminary data.</text>
</comment>
<dbReference type="InterPro" id="IPR009057">
    <property type="entry name" value="Homeodomain-like_sf"/>
</dbReference>
<dbReference type="Pfam" id="PF12833">
    <property type="entry name" value="HTH_18"/>
    <property type="match status" value="1"/>
</dbReference>
<dbReference type="Gene3D" id="3.40.50.10070">
    <property type="entry name" value="TolB, N-terminal domain"/>
    <property type="match status" value="1"/>
</dbReference>
<dbReference type="PANTHER" id="PTHR43280">
    <property type="entry name" value="ARAC-FAMILY TRANSCRIPTIONAL REGULATOR"/>
    <property type="match status" value="1"/>
</dbReference>
<dbReference type="InterPro" id="IPR018060">
    <property type="entry name" value="HTH_AraC"/>
</dbReference>